<name>A0AAP6ZRC6_9VIBR</name>
<gene>
    <name evidence="1" type="ORF">F0238_21005</name>
</gene>
<comment type="caution">
    <text evidence="1">The sequence shown here is derived from an EMBL/GenBank/DDBJ whole genome shotgun (WGS) entry which is preliminary data.</text>
</comment>
<evidence type="ECO:0000313" key="1">
    <source>
        <dbReference type="EMBL" id="NOJ25206.1"/>
    </source>
</evidence>
<organism evidence="1 2">
    <name type="scientific">Vibrio coralliilyticus</name>
    <dbReference type="NCBI Taxonomy" id="190893"/>
    <lineage>
        <taxon>Bacteria</taxon>
        <taxon>Pseudomonadati</taxon>
        <taxon>Pseudomonadota</taxon>
        <taxon>Gammaproteobacteria</taxon>
        <taxon>Vibrionales</taxon>
        <taxon>Vibrionaceae</taxon>
        <taxon>Vibrio</taxon>
    </lineage>
</organism>
<evidence type="ECO:0000313" key="2">
    <source>
        <dbReference type="Proteomes" id="UP000576645"/>
    </source>
</evidence>
<dbReference type="RefSeq" id="WP_171353702.1">
    <property type="nucleotide sequence ID" value="NZ_VTXP01000015.1"/>
</dbReference>
<proteinExistence type="predicted"/>
<dbReference type="EMBL" id="VTXP01000015">
    <property type="protein sequence ID" value="NOJ25206.1"/>
    <property type="molecule type" value="Genomic_DNA"/>
</dbReference>
<reference evidence="1 2" key="1">
    <citation type="submission" date="2019-09" db="EMBL/GenBank/DDBJ databases">
        <title>Draft genome sequencing and comparative genomics of hatchery-associated Vibrios.</title>
        <authorList>
            <person name="Kehlet-Delgado H."/>
            <person name="Mueller R.S."/>
        </authorList>
    </citation>
    <scope>NUCLEOTIDE SEQUENCE [LARGE SCALE GENOMIC DNA]</scope>
    <source>
        <strain evidence="1 2">09-121-3</strain>
    </source>
</reference>
<dbReference type="Proteomes" id="UP000576645">
    <property type="component" value="Unassembled WGS sequence"/>
</dbReference>
<protein>
    <submittedName>
        <fullName evidence="1">Uncharacterized protein</fullName>
    </submittedName>
</protein>
<accession>A0AAP6ZRC6</accession>
<dbReference type="AlphaFoldDB" id="A0AAP6ZRC6"/>
<sequence>MSFKLFILGQPYPDEIPPVDGAVADFLLPNANKLIVALPLMTSSDIETLNSGTVTVKVITDQHTKGIILFFSFKAKGCQLNFDCSFDSSVLPDINLESVKGPTKRIAVQLIAVDSVTKTIKALRFLTMSVELTQKFVQVVQHQLSSNFSSHAANRWVDSQRAMYTLDDMSRMPIQEHILGEV</sequence>